<dbReference type="Proteomes" id="UP001055811">
    <property type="component" value="Linkage Group LG06"/>
</dbReference>
<accession>A0ACB9BN69</accession>
<evidence type="ECO:0000313" key="1">
    <source>
        <dbReference type="EMBL" id="KAI3723450.1"/>
    </source>
</evidence>
<comment type="caution">
    <text evidence="1">The sequence shown here is derived from an EMBL/GenBank/DDBJ whole genome shotgun (WGS) entry which is preliminary data.</text>
</comment>
<organism evidence="1 2">
    <name type="scientific">Cichorium intybus</name>
    <name type="common">Chicory</name>
    <dbReference type="NCBI Taxonomy" id="13427"/>
    <lineage>
        <taxon>Eukaryota</taxon>
        <taxon>Viridiplantae</taxon>
        <taxon>Streptophyta</taxon>
        <taxon>Embryophyta</taxon>
        <taxon>Tracheophyta</taxon>
        <taxon>Spermatophyta</taxon>
        <taxon>Magnoliopsida</taxon>
        <taxon>eudicotyledons</taxon>
        <taxon>Gunneridae</taxon>
        <taxon>Pentapetalae</taxon>
        <taxon>asterids</taxon>
        <taxon>campanulids</taxon>
        <taxon>Asterales</taxon>
        <taxon>Asteraceae</taxon>
        <taxon>Cichorioideae</taxon>
        <taxon>Cichorieae</taxon>
        <taxon>Cichoriinae</taxon>
        <taxon>Cichorium</taxon>
    </lineage>
</organism>
<reference evidence="2" key="1">
    <citation type="journal article" date="2022" name="Mol. Ecol. Resour.">
        <title>The genomes of chicory, endive, great burdock and yacon provide insights into Asteraceae palaeo-polyploidization history and plant inulin production.</title>
        <authorList>
            <person name="Fan W."/>
            <person name="Wang S."/>
            <person name="Wang H."/>
            <person name="Wang A."/>
            <person name="Jiang F."/>
            <person name="Liu H."/>
            <person name="Zhao H."/>
            <person name="Xu D."/>
            <person name="Zhang Y."/>
        </authorList>
    </citation>
    <scope>NUCLEOTIDE SEQUENCE [LARGE SCALE GENOMIC DNA]</scope>
    <source>
        <strain evidence="2">cv. Punajuju</strain>
    </source>
</reference>
<protein>
    <submittedName>
        <fullName evidence="1">Uncharacterized protein</fullName>
    </submittedName>
</protein>
<proteinExistence type="predicted"/>
<dbReference type="EMBL" id="CM042014">
    <property type="protein sequence ID" value="KAI3723450.1"/>
    <property type="molecule type" value="Genomic_DNA"/>
</dbReference>
<name>A0ACB9BN69_CICIN</name>
<evidence type="ECO:0000313" key="2">
    <source>
        <dbReference type="Proteomes" id="UP001055811"/>
    </source>
</evidence>
<reference evidence="1 2" key="2">
    <citation type="journal article" date="2022" name="Mol. Ecol. Resour.">
        <title>The genomes of chicory, endive, great burdock and yacon provide insights into Asteraceae paleo-polyploidization history and plant inulin production.</title>
        <authorList>
            <person name="Fan W."/>
            <person name="Wang S."/>
            <person name="Wang H."/>
            <person name="Wang A."/>
            <person name="Jiang F."/>
            <person name="Liu H."/>
            <person name="Zhao H."/>
            <person name="Xu D."/>
            <person name="Zhang Y."/>
        </authorList>
    </citation>
    <scope>NUCLEOTIDE SEQUENCE [LARGE SCALE GENOMIC DNA]</scope>
    <source>
        <strain evidence="2">cv. Punajuju</strain>
        <tissue evidence="1">Leaves</tissue>
    </source>
</reference>
<sequence length="262" mass="30465">MLLERCAMRMLGGEKRVVANNEVLGNCQRFGTENTTGLRENANLRMIRRSDESDSRKGFRWGTVEGNALRSRPITKRLVAKLVSEDFGGGIWRWMMLRLGRRYPDMVLWMVISGKEVSPWKGVIRFRERGKLGPRYIGPYRIVAQVGKVAYRLGLPEQLSQIHDMFHVSQLRKCITDETTIVPLEDIQIDKRLNYVERPVAIIERKTKTLRNKMIGLVKVQWQHRKGFEWTWEPEEEMQRHYPELFTGTDFGDGIQSSGGEL</sequence>
<gene>
    <name evidence="1" type="ORF">L2E82_35039</name>
</gene>
<keyword evidence="2" id="KW-1185">Reference proteome</keyword>